<keyword evidence="6" id="KW-0560">Oxidoreductase</keyword>
<comment type="caution">
    <text evidence="10">The sequence shown here is derived from an EMBL/GenBank/DDBJ whole genome shotgun (WGS) entry which is preliminary data.</text>
</comment>
<evidence type="ECO:0000313" key="11">
    <source>
        <dbReference type="Proteomes" id="UP000823928"/>
    </source>
</evidence>
<evidence type="ECO:0000256" key="5">
    <source>
        <dbReference type="ARBA" id="ARBA00022723"/>
    </source>
</evidence>
<evidence type="ECO:0000256" key="6">
    <source>
        <dbReference type="ARBA" id="ARBA00023002"/>
    </source>
</evidence>
<dbReference type="CDD" id="cd02143">
    <property type="entry name" value="nitroreductase_FeS-like"/>
    <property type="match status" value="1"/>
</dbReference>
<comment type="cofactor">
    <cofactor evidence="1">
        <name>FMN</name>
        <dbReference type="ChEBI" id="CHEBI:58210"/>
    </cofactor>
</comment>
<dbReference type="InterPro" id="IPR017896">
    <property type="entry name" value="4Fe4S_Fe-S-bd"/>
</dbReference>
<reference evidence="10" key="2">
    <citation type="journal article" date="2021" name="PeerJ">
        <title>Extensive microbial diversity within the chicken gut microbiome revealed by metagenomics and culture.</title>
        <authorList>
            <person name="Gilroy R."/>
            <person name="Ravi A."/>
            <person name="Getino M."/>
            <person name="Pursley I."/>
            <person name="Horton D.L."/>
            <person name="Alikhan N.F."/>
            <person name="Baker D."/>
            <person name="Gharbi K."/>
            <person name="Hall N."/>
            <person name="Watson M."/>
            <person name="Adriaenssens E.M."/>
            <person name="Foster-Nyarko E."/>
            <person name="Jarju S."/>
            <person name="Secka A."/>
            <person name="Antonio M."/>
            <person name="Oren A."/>
            <person name="Chaudhuri R.R."/>
            <person name="La Ragione R."/>
            <person name="Hildebrand F."/>
            <person name="Pallen M.J."/>
        </authorList>
    </citation>
    <scope>NUCLEOTIDE SEQUENCE</scope>
    <source>
        <strain evidence="10">6276</strain>
    </source>
</reference>
<dbReference type="PANTHER" id="PTHR43673">
    <property type="entry name" value="NAD(P)H NITROREDUCTASE YDGI-RELATED"/>
    <property type="match status" value="1"/>
</dbReference>
<evidence type="ECO:0000256" key="4">
    <source>
        <dbReference type="ARBA" id="ARBA00022643"/>
    </source>
</evidence>
<dbReference type="Gene3D" id="3.40.109.10">
    <property type="entry name" value="NADH Oxidase"/>
    <property type="match status" value="1"/>
</dbReference>
<keyword evidence="5" id="KW-0479">Metal-binding</keyword>
<dbReference type="Proteomes" id="UP000823928">
    <property type="component" value="Unassembled WGS sequence"/>
</dbReference>
<evidence type="ECO:0000256" key="7">
    <source>
        <dbReference type="ARBA" id="ARBA00023004"/>
    </source>
</evidence>
<feature type="domain" description="4Fe-4S ferredoxin-type" evidence="9">
    <location>
        <begin position="37"/>
        <end position="66"/>
    </location>
</feature>
<evidence type="ECO:0000259" key="9">
    <source>
        <dbReference type="PROSITE" id="PS51379"/>
    </source>
</evidence>
<dbReference type="InterPro" id="IPR000415">
    <property type="entry name" value="Nitroreductase-like"/>
</dbReference>
<dbReference type="EMBL" id="DVIU01000117">
    <property type="protein sequence ID" value="HIS36140.1"/>
    <property type="molecule type" value="Genomic_DNA"/>
</dbReference>
<dbReference type="PROSITE" id="PS00198">
    <property type="entry name" value="4FE4S_FER_1"/>
    <property type="match status" value="1"/>
</dbReference>
<comment type="similarity">
    <text evidence="2">Belongs to the nitroreductase family.</text>
</comment>
<dbReference type="Pfam" id="PF00881">
    <property type="entry name" value="Nitroreductase"/>
    <property type="match status" value="1"/>
</dbReference>
<dbReference type="PROSITE" id="PS51379">
    <property type="entry name" value="4FE4S_FER_2"/>
    <property type="match status" value="2"/>
</dbReference>
<accession>A0A9D1JNE5</accession>
<dbReference type="SUPFAM" id="SSF54862">
    <property type="entry name" value="4Fe-4S ferredoxins"/>
    <property type="match status" value="1"/>
</dbReference>
<keyword evidence="3" id="KW-0285">Flavoprotein</keyword>
<name>A0A9D1JNE5_9BACT</name>
<dbReference type="GO" id="GO:0046872">
    <property type="term" value="F:metal ion binding"/>
    <property type="evidence" value="ECO:0007669"/>
    <property type="project" value="UniProtKB-KW"/>
</dbReference>
<dbReference type="AlphaFoldDB" id="A0A9D1JNE5"/>
<evidence type="ECO:0000256" key="1">
    <source>
        <dbReference type="ARBA" id="ARBA00001917"/>
    </source>
</evidence>
<dbReference type="PANTHER" id="PTHR43673:SF2">
    <property type="entry name" value="NITROREDUCTASE"/>
    <property type="match status" value="1"/>
</dbReference>
<evidence type="ECO:0000256" key="3">
    <source>
        <dbReference type="ARBA" id="ARBA00022630"/>
    </source>
</evidence>
<keyword evidence="4" id="KW-0288">FMN</keyword>
<dbReference type="GO" id="GO:0051536">
    <property type="term" value="F:iron-sulfur cluster binding"/>
    <property type="evidence" value="ECO:0007669"/>
    <property type="project" value="UniProtKB-KW"/>
</dbReference>
<reference evidence="10" key="1">
    <citation type="submission" date="2020-10" db="EMBL/GenBank/DDBJ databases">
        <authorList>
            <person name="Gilroy R."/>
        </authorList>
    </citation>
    <scope>NUCLEOTIDE SEQUENCE</scope>
    <source>
        <strain evidence="10">6276</strain>
    </source>
</reference>
<dbReference type="SUPFAM" id="SSF55469">
    <property type="entry name" value="FMN-dependent nitroreductase-like"/>
    <property type="match status" value="1"/>
</dbReference>
<sequence length="296" mass="33525">MTGKNLVIDKEKCIHCGLCINDCITFALEFDGNKNPEFAEGGEDRCIKCQHCLAICPTGALSILEKNPENSDRVLPQYNADELLNLIKSRRSFRHFKSENVSPETIEKLKNMLNWVPTGCNNHGLHFSFIEDINVMNDFRDYTNKKLVKILQKSPVKGLAGKFSRYKDALINGNDVVFRNAPHMVVVSAPLSAPCVNVDPIIALSYFELYAQSMGISTLWCGFAQACLQIFPELCRELKIPDGYKASYVMMFGPADVKYARTTQPEPFEISVTEKFSPQKMSLIDKLKRYFWNSAR</sequence>
<dbReference type="Pfam" id="PF12838">
    <property type="entry name" value="Fer4_7"/>
    <property type="match status" value="1"/>
</dbReference>
<evidence type="ECO:0000256" key="8">
    <source>
        <dbReference type="ARBA" id="ARBA00023014"/>
    </source>
</evidence>
<evidence type="ECO:0000313" key="10">
    <source>
        <dbReference type="EMBL" id="HIS36140.1"/>
    </source>
</evidence>
<evidence type="ECO:0000256" key="2">
    <source>
        <dbReference type="ARBA" id="ARBA00007118"/>
    </source>
</evidence>
<protein>
    <submittedName>
        <fullName evidence="10">Nitroreductase family protein</fullName>
    </submittedName>
</protein>
<dbReference type="InterPro" id="IPR017900">
    <property type="entry name" value="4Fe4S_Fe_S_CS"/>
</dbReference>
<dbReference type="Gene3D" id="3.30.70.20">
    <property type="match status" value="2"/>
</dbReference>
<keyword evidence="8" id="KW-0411">Iron-sulfur</keyword>
<organism evidence="10 11">
    <name type="scientific">Candidatus Scatousia excrementigallinarum</name>
    <dbReference type="NCBI Taxonomy" id="2840935"/>
    <lineage>
        <taxon>Bacteria</taxon>
        <taxon>Candidatus Scatousia</taxon>
    </lineage>
</organism>
<gene>
    <name evidence="10" type="ORF">IAC10_05860</name>
</gene>
<feature type="domain" description="4Fe-4S ferredoxin-type" evidence="9">
    <location>
        <begin position="4"/>
        <end position="33"/>
    </location>
</feature>
<proteinExistence type="inferred from homology"/>
<dbReference type="GO" id="GO:0016491">
    <property type="term" value="F:oxidoreductase activity"/>
    <property type="evidence" value="ECO:0007669"/>
    <property type="project" value="UniProtKB-KW"/>
</dbReference>
<dbReference type="InterPro" id="IPR029479">
    <property type="entry name" value="Nitroreductase"/>
</dbReference>
<keyword evidence="7" id="KW-0408">Iron</keyword>